<proteinExistence type="predicted"/>
<dbReference type="Proteomes" id="UP000310506">
    <property type="component" value="Unassembled WGS sequence"/>
</dbReference>
<comment type="caution">
    <text evidence="1">The sequence shown here is derived from an EMBL/GenBank/DDBJ whole genome shotgun (WGS) entry which is preliminary data.</text>
</comment>
<organism evidence="1 2">
    <name type="scientific">Vagococcus silagei</name>
    <dbReference type="NCBI Taxonomy" id="2508885"/>
    <lineage>
        <taxon>Bacteria</taxon>
        <taxon>Bacillati</taxon>
        <taxon>Bacillota</taxon>
        <taxon>Bacilli</taxon>
        <taxon>Lactobacillales</taxon>
        <taxon>Enterococcaceae</taxon>
        <taxon>Vagococcus</taxon>
    </lineage>
</organism>
<dbReference type="RefSeq" id="WP_136136297.1">
    <property type="nucleotide sequence ID" value="NZ_SDGV01000008.1"/>
</dbReference>
<gene>
    <name evidence="1" type="ORF">ESZ54_03475</name>
</gene>
<evidence type="ECO:0000313" key="2">
    <source>
        <dbReference type="Proteomes" id="UP000310506"/>
    </source>
</evidence>
<dbReference type="OrthoDB" id="1699217at2"/>
<sequence length="70" mass="8421">MRKTSTEANKKWQAKNPKYSNYLKKRSDCRNFLKKWANQDDLDEMRKLIRERDFAIQNGTALNVTVKKQE</sequence>
<accession>A0A4V3TV74</accession>
<name>A0A4V3TV74_9ENTE</name>
<dbReference type="AlphaFoldDB" id="A0A4V3TV74"/>
<keyword evidence="2" id="KW-1185">Reference proteome</keyword>
<reference evidence="1 2" key="1">
    <citation type="submission" date="2019-01" db="EMBL/GenBank/DDBJ databases">
        <title>Vagococcus silagei sp. nov. isolated from brewer's grain.</title>
        <authorList>
            <person name="Guu J.-R."/>
        </authorList>
    </citation>
    <scope>NUCLEOTIDE SEQUENCE [LARGE SCALE GENOMIC DNA]</scope>
    <source>
        <strain evidence="1 2">2B-2</strain>
    </source>
</reference>
<evidence type="ECO:0000313" key="1">
    <source>
        <dbReference type="EMBL" id="THB61719.1"/>
    </source>
</evidence>
<protein>
    <submittedName>
        <fullName evidence="1">Uncharacterized protein</fullName>
    </submittedName>
</protein>
<dbReference type="EMBL" id="SDGV01000008">
    <property type="protein sequence ID" value="THB61719.1"/>
    <property type="molecule type" value="Genomic_DNA"/>
</dbReference>